<name>A0A255GE13_9ACTN</name>
<keyword evidence="4" id="KW-1185">Reference proteome</keyword>
<sequence>MGLFSSSRKTAKSESAVSDPEPVVNEPRPRGPRKKDAPTPTRRQAEAARMARVNPQVSRKEAKRKAAAANRERRMAAMEARDSTPEKQLMRDMVDSRWNLGEFLLPAMVLMLALSFMQEVYRSMSTIALVAMYGFLAIVLLDLFLLWRRFKKILAERHPGVSPKGKGLMMYGFNRSIQMRRLRMPKPTIKRGEKF</sequence>
<dbReference type="AlphaFoldDB" id="A0A255GE13"/>
<dbReference type="OrthoDB" id="5194448at2"/>
<dbReference type="EMBL" id="NMVO01000014">
    <property type="protein sequence ID" value="OYO12716.1"/>
    <property type="molecule type" value="Genomic_DNA"/>
</dbReference>
<evidence type="ECO:0000256" key="1">
    <source>
        <dbReference type="SAM" id="MobiDB-lite"/>
    </source>
</evidence>
<keyword evidence="2" id="KW-0472">Membrane</keyword>
<reference evidence="3 4" key="1">
    <citation type="submission" date="2017-07" db="EMBL/GenBank/DDBJ databases">
        <title>Draft whole genome sequences of clinical Proprionibacteriaceae strains.</title>
        <authorList>
            <person name="Bernier A.-M."/>
            <person name="Bernard K."/>
            <person name="Domingo M.-C."/>
        </authorList>
    </citation>
    <scope>NUCLEOTIDE SEQUENCE [LARGE SCALE GENOMIC DNA]</scope>
    <source>
        <strain evidence="3 4">NML 030167</strain>
    </source>
</reference>
<organism evidence="3 4">
    <name type="scientific">Enemella evansiae</name>
    <dbReference type="NCBI Taxonomy" id="2016499"/>
    <lineage>
        <taxon>Bacteria</taxon>
        <taxon>Bacillati</taxon>
        <taxon>Actinomycetota</taxon>
        <taxon>Actinomycetes</taxon>
        <taxon>Propionibacteriales</taxon>
        <taxon>Propionibacteriaceae</taxon>
        <taxon>Enemella</taxon>
    </lineage>
</organism>
<keyword evidence="2" id="KW-1133">Transmembrane helix</keyword>
<accession>A0A255GE13</accession>
<proteinExistence type="predicted"/>
<evidence type="ECO:0000256" key="2">
    <source>
        <dbReference type="SAM" id="Phobius"/>
    </source>
</evidence>
<dbReference type="InterPro" id="IPR021403">
    <property type="entry name" value="DUF3043"/>
</dbReference>
<protein>
    <recommendedName>
        <fullName evidence="5">DUF3043 domain-containing protein</fullName>
    </recommendedName>
</protein>
<evidence type="ECO:0000313" key="4">
    <source>
        <dbReference type="Proteomes" id="UP000215896"/>
    </source>
</evidence>
<evidence type="ECO:0008006" key="5">
    <source>
        <dbReference type="Google" id="ProtNLM"/>
    </source>
</evidence>
<feature type="region of interest" description="Disordered" evidence="1">
    <location>
        <begin position="1"/>
        <end position="86"/>
    </location>
</feature>
<feature type="compositionally biased region" description="Polar residues" evidence="1">
    <location>
        <begin position="1"/>
        <end position="16"/>
    </location>
</feature>
<feature type="transmembrane region" description="Helical" evidence="2">
    <location>
        <begin position="98"/>
        <end position="117"/>
    </location>
</feature>
<feature type="transmembrane region" description="Helical" evidence="2">
    <location>
        <begin position="123"/>
        <end position="147"/>
    </location>
</feature>
<feature type="compositionally biased region" description="Basic and acidic residues" evidence="1">
    <location>
        <begin position="70"/>
        <end position="86"/>
    </location>
</feature>
<accession>A0A4R6LLR2</accession>
<comment type="caution">
    <text evidence="3">The sequence shown here is derived from an EMBL/GenBank/DDBJ whole genome shotgun (WGS) entry which is preliminary data.</text>
</comment>
<keyword evidence="2" id="KW-0812">Transmembrane</keyword>
<gene>
    <name evidence="3" type="ORF">CGZ94_12450</name>
</gene>
<dbReference type="Proteomes" id="UP000215896">
    <property type="component" value="Unassembled WGS sequence"/>
</dbReference>
<evidence type="ECO:0000313" key="3">
    <source>
        <dbReference type="EMBL" id="OYO12716.1"/>
    </source>
</evidence>
<dbReference type="RefSeq" id="WP_094356475.1">
    <property type="nucleotide sequence ID" value="NZ_NMVK01000008.1"/>
</dbReference>
<dbReference type="Pfam" id="PF11241">
    <property type="entry name" value="DUF3043"/>
    <property type="match status" value="1"/>
</dbReference>